<evidence type="ECO:0000313" key="1">
    <source>
        <dbReference type="EMBL" id="KKK59441.1"/>
    </source>
</evidence>
<accession>A0A0F8ZHJ8</accession>
<proteinExistence type="predicted"/>
<name>A0A0F8ZHJ8_9ZZZZ</name>
<protein>
    <submittedName>
        <fullName evidence="1">Uncharacterized protein</fullName>
    </submittedName>
</protein>
<feature type="non-terminal residue" evidence="1">
    <location>
        <position position="62"/>
    </location>
</feature>
<dbReference type="EMBL" id="LAZR01063478">
    <property type="protein sequence ID" value="KKK59441.1"/>
    <property type="molecule type" value="Genomic_DNA"/>
</dbReference>
<comment type="caution">
    <text evidence="1">The sequence shown here is derived from an EMBL/GenBank/DDBJ whole genome shotgun (WGS) entry which is preliminary data.</text>
</comment>
<sequence length="62" mass="6941">MAHEITETDQMFYAQENGAPWHGLGISVLEAPNSKEACELTMPWTVSLEPIKRQNRSGVIQV</sequence>
<organism evidence="1">
    <name type="scientific">marine sediment metagenome</name>
    <dbReference type="NCBI Taxonomy" id="412755"/>
    <lineage>
        <taxon>unclassified sequences</taxon>
        <taxon>metagenomes</taxon>
        <taxon>ecological metagenomes</taxon>
    </lineage>
</organism>
<gene>
    <name evidence="1" type="ORF">LCGC14_3034380</name>
</gene>
<dbReference type="AlphaFoldDB" id="A0A0F8ZHJ8"/>
<reference evidence="1" key="1">
    <citation type="journal article" date="2015" name="Nature">
        <title>Complex archaea that bridge the gap between prokaryotes and eukaryotes.</title>
        <authorList>
            <person name="Spang A."/>
            <person name="Saw J.H."/>
            <person name="Jorgensen S.L."/>
            <person name="Zaremba-Niedzwiedzka K."/>
            <person name="Martijn J."/>
            <person name="Lind A.E."/>
            <person name="van Eijk R."/>
            <person name="Schleper C."/>
            <person name="Guy L."/>
            <person name="Ettema T.J."/>
        </authorList>
    </citation>
    <scope>NUCLEOTIDE SEQUENCE</scope>
</reference>